<dbReference type="OrthoDB" id="5876240at2759"/>
<dbReference type="Proteomes" id="UP000466442">
    <property type="component" value="Linkage Group LG5"/>
</dbReference>
<evidence type="ECO:0000256" key="3">
    <source>
        <dbReference type="ARBA" id="ARBA00022723"/>
    </source>
</evidence>
<feature type="domain" description="C2H2-type" evidence="12">
    <location>
        <begin position="181"/>
        <end position="208"/>
    </location>
</feature>
<dbReference type="PROSITE" id="PS00028">
    <property type="entry name" value="ZINC_FINGER_C2H2_1"/>
    <property type="match status" value="3"/>
</dbReference>
<evidence type="ECO:0000256" key="2">
    <source>
        <dbReference type="ARBA" id="ARBA00006991"/>
    </source>
</evidence>
<keyword evidence="7" id="KW-0805">Transcription regulation</keyword>
<comment type="similarity">
    <text evidence="2">Belongs to the krueppel C2H2-type zinc-finger protein family.</text>
</comment>
<keyword evidence="14" id="KW-1185">Reference proteome</keyword>
<dbReference type="InterPro" id="IPR013087">
    <property type="entry name" value="Znf_C2H2_type"/>
</dbReference>
<gene>
    <name evidence="13" type="ORF">GE061_014004</name>
</gene>
<dbReference type="SMART" id="SM00355">
    <property type="entry name" value="ZnF_C2H2"/>
    <property type="match status" value="8"/>
</dbReference>
<keyword evidence="6" id="KW-0862">Zinc</keyword>
<keyword evidence="8" id="KW-0238">DNA-binding</keyword>
<dbReference type="Gene3D" id="3.30.160.60">
    <property type="entry name" value="Classic Zinc Finger"/>
    <property type="match status" value="6"/>
</dbReference>
<proteinExistence type="inferred from homology"/>
<keyword evidence="5 11" id="KW-0863">Zinc-finger</keyword>
<dbReference type="GO" id="GO:0008270">
    <property type="term" value="F:zinc ion binding"/>
    <property type="evidence" value="ECO:0007669"/>
    <property type="project" value="UniProtKB-KW"/>
</dbReference>
<dbReference type="InterPro" id="IPR036236">
    <property type="entry name" value="Znf_C2H2_sf"/>
</dbReference>
<feature type="domain" description="C2H2-type" evidence="12">
    <location>
        <begin position="118"/>
        <end position="145"/>
    </location>
</feature>
<evidence type="ECO:0000256" key="7">
    <source>
        <dbReference type="ARBA" id="ARBA00023015"/>
    </source>
</evidence>
<evidence type="ECO:0000259" key="12">
    <source>
        <dbReference type="PROSITE" id="PS50157"/>
    </source>
</evidence>
<dbReference type="FunFam" id="3.30.160.60:FF:000322">
    <property type="entry name" value="GDNF-inducible zinc finger protein 1"/>
    <property type="match status" value="1"/>
</dbReference>
<dbReference type="GO" id="GO:0000981">
    <property type="term" value="F:DNA-binding transcription factor activity, RNA polymerase II-specific"/>
    <property type="evidence" value="ECO:0007669"/>
    <property type="project" value="TreeGrafter"/>
</dbReference>
<sequence length="326" mass="37019">MLLATKNPRANTSAPVEPADAQTIHIRTECVSSSDSWWGSRSILNHCGAQNGRGDSNQWKCPDCGDLFTKWSELSLHLWRSHSLDIDLYSCDLCDFKTNNLSKLMNVHRKIHGSDRPYLCDTCGKGFKTSKQLATHKVLHNKSKKPLQQGSEVCEVCSRKFADPRLLRHHMDIVHRGLRPYVCNVCSYSASSMSTLKMHLRSHTGEKPYECPYCRYKTADHNSLRRHKMRHSGDKLYKCPHCSYASIQSTTYKDHLKNKHPGLDDGLMFCCNYCSFRTVNNKIFLTHVSSHSILINDKPQGDSKMDNGLVELEASEAASISTWHTS</sequence>
<evidence type="ECO:0000256" key="11">
    <source>
        <dbReference type="PROSITE-ProRule" id="PRU00042"/>
    </source>
</evidence>
<reference evidence="13" key="1">
    <citation type="journal article" date="2021" name="Mol. Ecol. Resour.">
        <title>Apolygus lucorum genome provides insights into omnivorousness and mesophyll feeding.</title>
        <authorList>
            <person name="Liu Y."/>
            <person name="Liu H."/>
            <person name="Wang H."/>
            <person name="Huang T."/>
            <person name="Liu B."/>
            <person name="Yang B."/>
            <person name="Yin L."/>
            <person name="Li B."/>
            <person name="Zhang Y."/>
            <person name="Zhang S."/>
            <person name="Jiang F."/>
            <person name="Zhang X."/>
            <person name="Ren Y."/>
            <person name="Wang B."/>
            <person name="Wang S."/>
            <person name="Lu Y."/>
            <person name="Wu K."/>
            <person name="Fan W."/>
            <person name="Wang G."/>
        </authorList>
    </citation>
    <scope>NUCLEOTIDE SEQUENCE</scope>
    <source>
        <strain evidence="13">12Hb</strain>
    </source>
</reference>
<keyword evidence="3" id="KW-0479">Metal-binding</keyword>
<dbReference type="EMBL" id="WIXP02000005">
    <property type="protein sequence ID" value="KAF6210892.1"/>
    <property type="molecule type" value="Genomic_DNA"/>
</dbReference>
<dbReference type="PANTHER" id="PTHR19818">
    <property type="entry name" value="ZINC FINGER PROTEIN ZIC AND GLI"/>
    <property type="match status" value="1"/>
</dbReference>
<dbReference type="PROSITE" id="PS50157">
    <property type="entry name" value="ZINC_FINGER_C2H2_2"/>
    <property type="match status" value="6"/>
</dbReference>
<evidence type="ECO:0000256" key="8">
    <source>
        <dbReference type="ARBA" id="ARBA00023125"/>
    </source>
</evidence>
<keyword evidence="10" id="KW-0539">Nucleus</keyword>
<dbReference type="GO" id="GO:0000978">
    <property type="term" value="F:RNA polymerase II cis-regulatory region sequence-specific DNA binding"/>
    <property type="evidence" value="ECO:0007669"/>
    <property type="project" value="TreeGrafter"/>
</dbReference>
<feature type="domain" description="C2H2-type" evidence="12">
    <location>
        <begin position="59"/>
        <end position="87"/>
    </location>
</feature>
<evidence type="ECO:0000256" key="5">
    <source>
        <dbReference type="ARBA" id="ARBA00022771"/>
    </source>
</evidence>
<evidence type="ECO:0000313" key="13">
    <source>
        <dbReference type="EMBL" id="KAF6210892.1"/>
    </source>
</evidence>
<evidence type="ECO:0000313" key="14">
    <source>
        <dbReference type="Proteomes" id="UP000466442"/>
    </source>
</evidence>
<dbReference type="InterPro" id="IPR050329">
    <property type="entry name" value="GLI_C2H2-zinc-finger"/>
</dbReference>
<name>A0A8S9XPA4_APOLU</name>
<keyword evidence="4" id="KW-0677">Repeat</keyword>
<organism evidence="13 14">
    <name type="scientific">Apolygus lucorum</name>
    <name type="common">Small green plant bug</name>
    <name type="synonym">Lygocoris lucorum</name>
    <dbReference type="NCBI Taxonomy" id="248454"/>
    <lineage>
        <taxon>Eukaryota</taxon>
        <taxon>Metazoa</taxon>
        <taxon>Ecdysozoa</taxon>
        <taxon>Arthropoda</taxon>
        <taxon>Hexapoda</taxon>
        <taxon>Insecta</taxon>
        <taxon>Pterygota</taxon>
        <taxon>Neoptera</taxon>
        <taxon>Paraneoptera</taxon>
        <taxon>Hemiptera</taxon>
        <taxon>Heteroptera</taxon>
        <taxon>Panheteroptera</taxon>
        <taxon>Cimicomorpha</taxon>
        <taxon>Miridae</taxon>
        <taxon>Mirini</taxon>
        <taxon>Apolygus</taxon>
    </lineage>
</organism>
<dbReference type="FunFam" id="3.30.160.60:FF:001370">
    <property type="entry name" value="Zinc finger protein"/>
    <property type="match status" value="1"/>
</dbReference>
<feature type="domain" description="C2H2-type" evidence="12">
    <location>
        <begin position="152"/>
        <end position="180"/>
    </location>
</feature>
<protein>
    <recommendedName>
        <fullName evidence="12">C2H2-type domain-containing protein</fullName>
    </recommendedName>
</protein>
<dbReference type="FunFam" id="3.30.160.60:FF:000446">
    <property type="entry name" value="Zinc finger protein"/>
    <property type="match status" value="1"/>
</dbReference>
<evidence type="ECO:0000256" key="1">
    <source>
        <dbReference type="ARBA" id="ARBA00004123"/>
    </source>
</evidence>
<evidence type="ECO:0000256" key="4">
    <source>
        <dbReference type="ARBA" id="ARBA00022737"/>
    </source>
</evidence>
<evidence type="ECO:0000256" key="9">
    <source>
        <dbReference type="ARBA" id="ARBA00023163"/>
    </source>
</evidence>
<evidence type="ECO:0000256" key="6">
    <source>
        <dbReference type="ARBA" id="ARBA00022833"/>
    </source>
</evidence>
<dbReference type="AlphaFoldDB" id="A0A8S9XPA4"/>
<evidence type="ECO:0000256" key="10">
    <source>
        <dbReference type="ARBA" id="ARBA00023242"/>
    </source>
</evidence>
<comment type="caution">
    <text evidence="13">The sequence shown here is derived from an EMBL/GenBank/DDBJ whole genome shotgun (WGS) entry which is preliminary data.</text>
</comment>
<accession>A0A8S9XPA4</accession>
<keyword evidence="9" id="KW-0804">Transcription</keyword>
<comment type="subcellular location">
    <subcellularLocation>
        <location evidence="1">Nucleus</location>
    </subcellularLocation>
</comment>
<dbReference type="Pfam" id="PF00096">
    <property type="entry name" value="zf-C2H2"/>
    <property type="match status" value="3"/>
</dbReference>
<dbReference type="GO" id="GO:0005634">
    <property type="term" value="C:nucleus"/>
    <property type="evidence" value="ECO:0007669"/>
    <property type="project" value="UniProtKB-SubCell"/>
</dbReference>
<feature type="domain" description="C2H2-type" evidence="12">
    <location>
        <begin position="209"/>
        <end position="236"/>
    </location>
</feature>
<dbReference type="SUPFAM" id="SSF57667">
    <property type="entry name" value="beta-beta-alpha zinc fingers"/>
    <property type="match status" value="4"/>
</dbReference>
<dbReference type="GO" id="GO:0045944">
    <property type="term" value="P:positive regulation of transcription by RNA polymerase II"/>
    <property type="evidence" value="ECO:0007669"/>
    <property type="project" value="UniProtKB-ARBA"/>
</dbReference>
<feature type="domain" description="C2H2-type" evidence="12">
    <location>
        <begin position="237"/>
        <end position="265"/>
    </location>
</feature>
<dbReference type="PANTHER" id="PTHR19818:SF139">
    <property type="entry name" value="PAIR-RULE PROTEIN ODD-PAIRED"/>
    <property type="match status" value="1"/>
</dbReference>